<evidence type="ECO:0000313" key="2">
    <source>
        <dbReference type="Proteomes" id="UP000199820"/>
    </source>
</evidence>
<dbReference type="Gene3D" id="1.10.1070.20">
    <property type="match status" value="1"/>
</dbReference>
<gene>
    <name evidence="1" type="ORF">SAMN04487771_10316</name>
</gene>
<dbReference type="eggNOG" id="COG3550">
    <property type="taxonomic scope" value="Bacteria"/>
</dbReference>
<name>A0A1I0G9A7_9FIRM</name>
<reference evidence="1 2" key="1">
    <citation type="submission" date="2016-10" db="EMBL/GenBank/DDBJ databases">
        <authorList>
            <person name="de Groot N.N."/>
        </authorList>
    </citation>
    <scope>NUCLEOTIDE SEQUENCE [LARGE SCALE GENOMIC DNA]</scope>
    <source>
        <strain evidence="1 2">KH1P1</strain>
    </source>
</reference>
<protein>
    <recommendedName>
        <fullName evidence="3">HipA-like C-terminal domain-containing protein</fullName>
    </recommendedName>
</protein>
<organism evidence="1 2">
    <name type="scientific">[Clostridium] aminophilum</name>
    <dbReference type="NCBI Taxonomy" id="1526"/>
    <lineage>
        <taxon>Bacteria</taxon>
        <taxon>Bacillati</taxon>
        <taxon>Bacillota</taxon>
        <taxon>Clostridia</taxon>
        <taxon>Lachnospirales</taxon>
        <taxon>Lachnospiraceae</taxon>
    </lineage>
</organism>
<evidence type="ECO:0008006" key="3">
    <source>
        <dbReference type="Google" id="ProtNLM"/>
    </source>
</evidence>
<dbReference type="AlphaFoldDB" id="A0A1I0G9A7"/>
<accession>A0A1I0G9A7</accession>
<dbReference type="Proteomes" id="UP000199820">
    <property type="component" value="Unassembled WGS sequence"/>
</dbReference>
<evidence type="ECO:0000313" key="1">
    <source>
        <dbReference type="EMBL" id="SET66553.1"/>
    </source>
</evidence>
<proteinExistence type="predicted"/>
<dbReference type="STRING" id="1526.SAMN02910262_02555"/>
<keyword evidence="2" id="KW-1185">Reference proteome</keyword>
<dbReference type="EMBL" id="FOIL01000031">
    <property type="protein sequence ID" value="SET66553.1"/>
    <property type="molecule type" value="Genomic_DNA"/>
</dbReference>
<sequence length="414" mass="47712">MNNNMTTLGKGNGMNSYFLMDKNRPLVKFEIKENPLGDEVRVLNIETASEADTPAIPLLREAIRNQDIDTWMTAWLEGRNFAKHKDHMKRWLKEWGIDKTKGFIDLTHALSLNDALWVKDTSSDLTWEKANYYSNPFSDVAETTGFDSNLENVEFSPTSPEVTAEGTSPKCWRRLDDGIYLYKTGLKGAANVGLEPYSEYISSYILRQMAKQEVLPYELERFKDNLCSVCGLFTSEKEGYMPFYRYLAGTKTNYTIKDVIQFCDKLGFAEEVREMFLTDSIVMNQDRHLGNFGFIVDNDTFEIKRFAPLYDYNSSLLCNAMEEDLRDFEKYENEFCLGHKLGGVFSEVGKALCTDAFINRIPKEIILPRHVKYNLPEFRLKAIAQILTENLRKITGKEYFSFRLAENGETIRTA</sequence>